<reference evidence="2" key="1">
    <citation type="submission" date="2021-02" db="EMBL/GenBank/DDBJ databases">
        <authorList>
            <person name="Dougan E. K."/>
            <person name="Rhodes N."/>
            <person name="Thang M."/>
            <person name="Chan C."/>
        </authorList>
    </citation>
    <scope>NUCLEOTIDE SEQUENCE</scope>
</reference>
<dbReference type="Proteomes" id="UP000654075">
    <property type="component" value="Unassembled WGS sequence"/>
</dbReference>
<dbReference type="AlphaFoldDB" id="A0A813LN90"/>
<dbReference type="Proteomes" id="UP000626109">
    <property type="component" value="Unassembled WGS sequence"/>
</dbReference>
<evidence type="ECO:0000313" key="1">
    <source>
        <dbReference type="EMBL" id="CAE8629684.1"/>
    </source>
</evidence>
<protein>
    <submittedName>
        <fullName evidence="2">Uncharacterized protein</fullName>
    </submittedName>
</protein>
<keyword evidence="4" id="KW-1185">Reference proteome</keyword>
<accession>A0A813LN90</accession>
<gene>
    <name evidence="1" type="ORF">PGLA1383_LOCUS46111</name>
    <name evidence="2" type="ORF">PGLA2088_LOCUS46676</name>
</gene>
<evidence type="ECO:0000313" key="3">
    <source>
        <dbReference type="Proteomes" id="UP000626109"/>
    </source>
</evidence>
<evidence type="ECO:0000313" key="4">
    <source>
        <dbReference type="Proteomes" id="UP000654075"/>
    </source>
</evidence>
<evidence type="ECO:0000313" key="2">
    <source>
        <dbReference type="EMBL" id="CAE8733088.1"/>
    </source>
</evidence>
<comment type="caution">
    <text evidence="2">The sequence shown here is derived from an EMBL/GenBank/DDBJ whole genome shotgun (WGS) entry which is preliminary data.</text>
</comment>
<organism evidence="2 3">
    <name type="scientific">Polarella glacialis</name>
    <name type="common">Dinoflagellate</name>
    <dbReference type="NCBI Taxonomy" id="89957"/>
    <lineage>
        <taxon>Eukaryota</taxon>
        <taxon>Sar</taxon>
        <taxon>Alveolata</taxon>
        <taxon>Dinophyceae</taxon>
        <taxon>Suessiales</taxon>
        <taxon>Suessiaceae</taxon>
        <taxon>Polarella</taxon>
    </lineage>
</organism>
<sequence length="100" mass="11628">MFSDDTGLTARSLLFKTAACIIRFVSKDFGWRWLTLFGRRHNSNHLKFQKMSDILFQCQGTQDENSSNLSLYAEPPHPVRNQATSLDDQHTLQQYQLHQV</sequence>
<name>A0A813LN90_POLGL</name>
<proteinExistence type="predicted"/>
<dbReference type="EMBL" id="CAJNNW010036282">
    <property type="protein sequence ID" value="CAE8733088.1"/>
    <property type="molecule type" value="Genomic_DNA"/>
</dbReference>
<dbReference type="EMBL" id="CAJNNV010029685">
    <property type="protein sequence ID" value="CAE8629684.1"/>
    <property type="molecule type" value="Genomic_DNA"/>
</dbReference>